<feature type="compositionally biased region" description="Acidic residues" evidence="4">
    <location>
        <begin position="1053"/>
        <end position="1066"/>
    </location>
</feature>
<organism evidence="7 8">
    <name type="scientific">Astatotilapia calliptera</name>
    <name type="common">Eastern happy</name>
    <name type="synonym">Chromis callipterus</name>
    <dbReference type="NCBI Taxonomy" id="8154"/>
    <lineage>
        <taxon>Eukaryota</taxon>
        <taxon>Metazoa</taxon>
        <taxon>Chordata</taxon>
        <taxon>Craniata</taxon>
        <taxon>Vertebrata</taxon>
        <taxon>Euteleostomi</taxon>
        <taxon>Actinopterygii</taxon>
        <taxon>Neopterygii</taxon>
        <taxon>Teleostei</taxon>
        <taxon>Neoteleostei</taxon>
        <taxon>Acanthomorphata</taxon>
        <taxon>Ovalentaria</taxon>
        <taxon>Cichlomorphae</taxon>
        <taxon>Cichliformes</taxon>
        <taxon>Cichlidae</taxon>
        <taxon>African cichlids</taxon>
        <taxon>Pseudocrenilabrinae</taxon>
        <taxon>Haplochromini</taxon>
        <taxon>Astatotilapia</taxon>
    </lineage>
</organism>
<dbReference type="AlphaFoldDB" id="A0AAX7THV0"/>
<dbReference type="SUPFAM" id="SSF48371">
    <property type="entry name" value="ARM repeat"/>
    <property type="match status" value="1"/>
</dbReference>
<keyword evidence="3" id="KW-0539">Nucleus</keyword>
<name>A0AAX7THV0_ASTCA</name>
<dbReference type="Proteomes" id="UP000265100">
    <property type="component" value="Chromosome 13"/>
</dbReference>
<keyword evidence="8" id="KW-1185">Reference proteome</keyword>
<dbReference type="PANTHER" id="PTHR48287:SF1">
    <property type="entry name" value="ARM REPEAT SUPERFAMILY PROTEIN"/>
    <property type="match status" value="1"/>
</dbReference>
<reference evidence="7" key="3">
    <citation type="submission" date="2025-08" db="UniProtKB">
        <authorList>
            <consortium name="Ensembl"/>
        </authorList>
    </citation>
    <scope>IDENTIFICATION</scope>
</reference>
<dbReference type="Pfam" id="PF25772">
    <property type="entry name" value="HEAT_RRP12_N"/>
    <property type="match status" value="1"/>
</dbReference>
<evidence type="ECO:0000256" key="3">
    <source>
        <dbReference type="ARBA" id="ARBA00023242"/>
    </source>
</evidence>
<evidence type="ECO:0000256" key="4">
    <source>
        <dbReference type="SAM" id="MobiDB-lite"/>
    </source>
</evidence>
<dbReference type="Ensembl" id="ENSACLT00000058283.1">
    <property type="protein sequence ID" value="ENSACLP00000055920.1"/>
    <property type="gene ID" value="ENSACLG00000007354.2"/>
</dbReference>
<feature type="region of interest" description="Disordered" evidence="4">
    <location>
        <begin position="1239"/>
        <end position="1258"/>
    </location>
</feature>
<accession>A0AAX7THV0</accession>
<feature type="compositionally biased region" description="Basic residues" evidence="4">
    <location>
        <begin position="1073"/>
        <end position="1083"/>
    </location>
</feature>
<dbReference type="InterPro" id="IPR011989">
    <property type="entry name" value="ARM-like"/>
</dbReference>
<feature type="compositionally biased region" description="Polar residues" evidence="4">
    <location>
        <begin position="24"/>
        <end position="33"/>
    </location>
</feature>
<comment type="subcellular location">
    <subcellularLocation>
        <location evidence="1">Nucleus</location>
    </subcellularLocation>
</comment>
<evidence type="ECO:0000256" key="1">
    <source>
        <dbReference type="ARBA" id="ARBA00004123"/>
    </source>
</evidence>
<evidence type="ECO:0000259" key="6">
    <source>
        <dbReference type="Pfam" id="PF25772"/>
    </source>
</evidence>
<feature type="domain" description="RRP12 N-terminal HEAT" evidence="6">
    <location>
        <begin position="108"/>
        <end position="353"/>
    </location>
</feature>
<gene>
    <name evidence="7" type="primary">RRP12</name>
</gene>
<protein>
    <recommendedName>
        <fullName evidence="9">Ribosomal RNA-processing protein 12-like conserved domain-containing protein</fullName>
    </recommendedName>
</protein>
<dbReference type="InterPro" id="IPR012978">
    <property type="entry name" value="HEAT_RRP12"/>
</dbReference>
<reference evidence="7" key="4">
    <citation type="submission" date="2025-09" db="UniProtKB">
        <authorList>
            <consortium name="Ensembl"/>
        </authorList>
    </citation>
    <scope>IDENTIFICATION</scope>
</reference>
<proteinExistence type="inferred from homology"/>
<reference evidence="7 8" key="1">
    <citation type="submission" date="2018-05" db="EMBL/GenBank/DDBJ databases">
        <authorList>
            <person name="Datahose"/>
        </authorList>
    </citation>
    <scope>NUCLEOTIDE SEQUENCE</scope>
</reference>
<feature type="domain" description="RRP12 HEAT" evidence="5">
    <location>
        <begin position="425"/>
        <end position="699"/>
    </location>
</feature>
<evidence type="ECO:0000256" key="2">
    <source>
        <dbReference type="ARBA" id="ARBA00007690"/>
    </source>
</evidence>
<feature type="region of interest" description="Disordered" evidence="4">
    <location>
        <begin position="1022"/>
        <end position="1100"/>
    </location>
</feature>
<sequence>MVKSGKLRSGTASKLKRWKKGHSSDSNPQTSRFRQAAKSRFFSRPTGKSDLTIDALKLHNELQAGPLEIGTRKDAAMEEEPEEAVSQRSSGTFLSGLSDCSNLTFRKVQRFWESNSAAHKEICAVLAAVTEVIRSQGGKETETEYFAALMTTLEVVDTAESQAAVAYLLNLVMKRVPAPVLKSKFSDTTKALMDVMSKQATSDTTSALRWILSCLATLLRKQDASVWTYPSTLQAYHGLLSFTVHNKPKVRKAAQQGVCSILRGSDFLFTENAPAHHPAAVTTAKFCTKEMEQAGGSKEDTTALHVLGLLKELMGTFPLGAVKSCCETLLRVMTLSHVLVTASAMQAFHQLFSGKPNASTLSPELNAQIITALYDYLPSENDLQPLLAWLAVMEKAHIHLASLQSSLSLGHLPRLFSAAMSCLLSPHTQVVSAATNTLKTLLTECVASPMDEMGTVTGTASSGNSSYVCKMFRIVEEGLSYRFHASWPFVLQILGCFYRVAGKQAHPIMTKSLQSLADLRSTPHFAFSGELDLAVGGAVESMGPEVVLGAVPLNITGYDDDLEFPRSWLVPVIRDHVKNTHLSFFTSYFLPLASTLKQRAVELEQTGQKLEAKVYDTLQLQIWTMLPGFCTCPVDVLTAFKGIARTLGMAVNERPDLRLTVCQALRTIINKSCSTEEEKAEVGRFSKNFLPILFNVYSQQPANGESGTYRMAVLDTIKVYLGITEMNSLRNEASKHPPLLSVMDLVVAMAPCVDEVTMTKTFELIRPYLETKEPSMQKKAYRVLEEMCGGERDACRLFVMSNLETLKVVPLETLKNASSPAKRPRLKCLSHIVRRLNEDHKDFITTLLPEVIICTKEVSVGARKSAYNLLVEIGNAFVRFCGNTKDAMEQYLVMVYAGLTGSVTMITCAVLALTRLVFEYKELTTMEQLLQNICLLLSSHTREVVKAALGFIKVILFIMDPKTLASHVTMEGIGNIRDDMRRHFRTKLKNIFTKFIRKFGFELVKSMLPAEHHKVLANIRKAEARNKRRKQATEEQDDSESEQEAPKAKGESIEEILAESDSDLSEDEGKTRGAQKKAGKQQKGRAWLKEGEEDDPLNFLDPKVSQRVLATNPELKKSAKADHGFKVTSDGRLIIKEDEDEDVKDKGNNLNKLLKKSLSNLKHVILIIRLLFYAAGGSGIHRPLGHGQEFGADYKSKKGKGDVKKQGKLDPYAYIPLKKAQLNRRKRAKLQGQFKGMVRGAQKGALSGKKMQKKKRKA</sequence>
<dbReference type="InterPro" id="IPR052087">
    <property type="entry name" value="RRP12"/>
</dbReference>
<dbReference type="Gene3D" id="1.25.10.10">
    <property type="entry name" value="Leucine-rich Repeat Variant"/>
    <property type="match status" value="2"/>
</dbReference>
<dbReference type="InterPro" id="IPR016024">
    <property type="entry name" value="ARM-type_fold"/>
</dbReference>
<feature type="region of interest" description="Disordered" evidence="4">
    <location>
        <begin position="1"/>
        <end position="47"/>
    </location>
</feature>
<dbReference type="Pfam" id="PF08161">
    <property type="entry name" value="RRP12_HEAT"/>
    <property type="match status" value="1"/>
</dbReference>
<dbReference type="InterPro" id="IPR057860">
    <property type="entry name" value="HEAT_RRP12_N"/>
</dbReference>
<feature type="compositionally biased region" description="Acidic residues" evidence="4">
    <location>
        <begin position="1034"/>
        <end position="1043"/>
    </location>
</feature>
<comment type="similarity">
    <text evidence="2">Belongs to the RRP12 family.</text>
</comment>
<evidence type="ECO:0000313" key="7">
    <source>
        <dbReference type="Ensembl" id="ENSACLP00000055920.1"/>
    </source>
</evidence>
<dbReference type="PANTHER" id="PTHR48287">
    <property type="entry name" value="ARM REPEAT SUPERFAMILY PROTEIN"/>
    <property type="match status" value="1"/>
</dbReference>
<evidence type="ECO:0008006" key="9">
    <source>
        <dbReference type="Google" id="ProtNLM"/>
    </source>
</evidence>
<dbReference type="GO" id="GO:0005634">
    <property type="term" value="C:nucleus"/>
    <property type="evidence" value="ECO:0007669"/>
    <property type="project" value="UniProtKB-SubCell"/>
</dbReference>
<reference evidence="8" key="2">
    <citation type="submission" date="2023-03" db="EMBL/GenBank/DDBJ databases">
        <authorList>
            <consortium name="Wellcome Sanger Institute Data Sharing"/>
        </authorList>
    </citation>
    <scope>NUCLEOTIDE SEQUENCE [LARGE SCALE GENOMIC DNA]</scope>
</reference>
<evidence type="ECO:0000313" key="8">
    <source>
        <dbReference type="Proteomes" id="UP000265100"/>
    </source>
</evidence>
<evidence type="ECO:0000259" key="5">
    <source>
        <dbReference type="Pfam" id="PF08161"/>
    </source>
</evidence>
<dbReference type="GeneTree" id="ENSGT00390000013106"/>